<dbReference type="PANTHER" id="PTHR10996:SF178">
    <property type="entry name" value="2-HYDROXYACID DEHYDROGENASE YGL185C-RELATED"/>
    <property type="match status" value="1"/>
</dbReference>
<gene>
    <name evidence="4" type="ORF">BJ991_000427</name>
</gene>
<organism evidence="4 5">
    <name type="scientific">Microbacterium immunditiarum</name>
    <dbReference type="NCBI Taxonomy" id="337480"/>
    <lineage>
        <taxon>Bacteria</taxon>
        <taxon>Bacillati</taxon>
        <taxon>Actinomycetota</taxon>
        <taxon>Actinomycetes</taxon>
        <taxon>Micrococcales</taxon>
        <taxon>Microbacteriaceae</taxon>
        <taxon>Microbacterium</taxon>
    </lineage>
</organism>
<evidence type="ECO:0000313" key="4">
    <source>
        <dbReference type="EMBL" id="NYE18399.1"/>
    </source>
</evidence>
<keyword evidence="5" id="KW-1185">Reference proteome</keyword>
<comment type="caution">
    <text evidence="4">The sequence shown here is derived from an EMBL/GenBank/DDBJ whole genome shotgun (WGS) entry which is preliminary data.</text>
</comment>
<dbReference type="AlphaFoldDB" id="A0A7Y9KK27"/>
<dbReference type="GO" id="GO:0030267">
    <property type="term" value="F:glyoxylate reductase (NADPH) activity"/>
    <property type="evidence" value="ECO:0007669"/>
    <property type="project" value="TreeGrafter"/>
</dbReference>
<evidence type="ECO:0000256" key="2">
    <source>
        <dbReference type="ARBA" id="ARBA00023027"/>
    </source>
</evidence>
<dbReference type="PANTHER" id="PTHR10996">
    <property type="entry name" value="2-HYDROXYACID DEHYDROGENASE-RELATED"/>
    <property type="match status" value="1"/>
</dbReference>
<evidence type="ECO:0000256" key="1">
    <source>
        <dbReference type="ARBA" id="ARBA00023002"/>
    </source>
</evidence>
<keyword evidence="1" id="KW-0560">Oxidoreductase</keyword>
<name>A0A7Y9KK27_9MICO</name>
<feature type="domain" description="D-isomer specific 2-hydroxyacid dehydrogenase NAD-binding" evidence="3">
    <location>
        <begin position="95"/>
        <end position="266"/>
    </location>
</feature>
<dbReference type="EMBL" id="JACCBV010000001">
    <property type="protein sequence ID" value="NYE18399.1"/>
    <property type="molecule type" value="Genomic_DNA"/>
</dbReference>
<accession>A0A7Y9KK27</accession>
<dbReference type="RefSeq" id="WP_179487035.1">
    <property type="nucleotide sequence ID" value="NZ_JACCBV010000001.1"/>
</dbReference>
<evidence type="ECO:0000259" key="3">
    <source>
        <dbReference type="Pfam" id="PF02826"/>
    </source>
</evidence>
<dbReference type="SUPFAM" id="SSF51735">
    <property type="entry name" value="NAD(P)-binding Rossmann-fold domains"/>
    <property type="match status" value="1"/>
</dbReference>
<dbReference type="InterPro" id="IPR050223">
    <property type="entry name" value="D-isomer_2-hydroxyacid_DH"/>
</dbReference>
<dbReference type="InterPro" id="IPR036291">
    <property type="entry name" value="NAD(P)-bd_dom_sf"/>
</dbReference>
<dbReference type="GO" id="GO:0005829">
    <property type="term" value="C:cytosol"/>
    <property type="evidence" value="ECO:0007669"/>
    <property type="project" value="TreeGrafter"/>
</dbReference>
<dbReference type="InterPro" id="IPR006140">
    <property type="entry name" value="D-isomer_DH_NAD-bd"/>
</dbReference>
<reference evidence="4 5" key="1">
    <citation type="submission" date="2020-07" db="EMBL/GenBank/DDBJ databases">
        <title>Sequencing the genomes of 1000 actinobacteria strains.</title>
        <authorList>
            <person name="Klenk H.-P."/>
        </authorList>
    </citation>
    <scope>NUCLEOTIDE SEQUENCE [LARGE SCALE GENOMIC DNA]</scope>
    <source>
        <strain evidence="4 5">DSM 24662</strain>
    </source>
</reference>
<dbReference type="Gene3D" id="3.40.50.720">
    <property type="entry name" value="NAD(P)-binding Rossmann-like Domain"/>
    <property type="match status" value="2"/>
</dbReference>
<keyword evidence="2" id="KW-0520">NAD</keyword>
<dbReference type="Pfam" id="PF02826">
    <property type="entry name" value="2-Hacid_dh_C"/>
    <property type="match status" value="1"/>
</dbReference>
<sequence>MRVSVPTEELAHRLSGSADVAVWDLVGAAPWSAIDIVVPPYQSDPSLLAVLADVEVRLVQSQSIGFDGVADHLPPGIAFANAAGVHEAPAAEIGLALLLAAQRDLPRYVSQQATGTWGGDVTRGLLGLRVVVLGAGGLAGAFVDRLAPFGAEAVRVGRSARRDARGDVAGPDDLARRLPEADAVVVCLPLDDSTRGLVDASFLGRLSDGALVVNIGRGAVVDTAALLLELEAGRLRAALDVTDPEPLPPSHPLWRMPGVLISPHVGGKVATMTDAVESLLRKQLAALGSGTTPTNLVDLS</sequence>
<evidence type="ECO:0000313" key="5">
    <source>
        <dbReference type="Proteomes" id="UP000576969"/>
    </source>
</evidence>
<protein>
    <submittedName>
        <fullName evidence="4">Phosphoglycerate dehydrogenase-like enzyme</fullName>
    </submittedName>
</protein>
<dbReference type="GO" id="GO:0051287">
    <property type="term" value="F:NAD binding"/>
    <property type="evidence" value="ECO:0007669"/>
    <property type="project" value="InterPro"/>
</dbReference>
<dbReference type="GO" id="GO:0016618">
    <property type="term" value="F:hydroxypyruvate reductase [NAD(P)H] activity"/>
    <property type="evidence" value="ECO:0007669"/>
    <property type="project" value="TreeGrafter"/>
</dbReference>
<dbReference type="Proteomes" id="UP000576969">
    <property type="component" value="Unassembled WGS sequence"/>
</dbReference>
<proteinExistence type="predicted"/>